<evidence type="ECO:0000256" key="1">
    <source>
        <dbReference type="SAM" id="SignalP"/>
    </source>
</evidence>
<dbReference type="AlphaFoldDB" id="A0A9N9FHQ2"/>
<name>A0A9N9FHQ2_9GLOM</name>
<feature type="chain" id="PRO_5040371282" evidence="1">
    <location>
        <begin position="22"/>
        <end position="108"/>
    </location>
</feature>
<reference evidence="2" key="1">
    <citation type="submission" date="2021-06" db="EMBL/GenBank/DDBJ databases">
        <authorList>
            <person name="Kallberg Y."/>
            <person name="Tangrot J."/>
            <person name="Rosling A."/>
        </authorList>
    </citation>
    <scope>NUCLEOTIDE SEQUENCE</scope>
    <source>
        <strain evidence="2">AZ414A</strain>
    </source>
</reference>
<evidence type="ECO:0000313" key="2">
    <source>
        <dbReference type="EMBL" id="CAG8536972.1"/>
    </source>
</evidence>
<organism evidence="2 3">
    <name type="scientific">Diversispora eburnea</name>
    <dbReference type="NCBI Taxonomy" id="1213867"/>
    <lineage>
        <taxon>Eukaryota</taxon>
        <taxon>Fungi</taxon>
        <taxon>Fungi incertae sedis</taxon>
        <taxon>Mucoromycota</taxon>
        <taxon>Glomeromycotina</taxon>
        <taxon>Glomeromycetes</taxon>
        <taxon>Diversisporales</taxon>
        <taxon>Diversisporaceae</taxon>
        <taxon>Diversispora</taxon>
    </lineage>
</organism>
<dbReference type="EMBL" id="CAJVPK010000658">
    <property type="protein sequence ID" value="CAG8536972.1"/>
    <property type="molecule type" value="Genomic_DNA"/>
</dbReference>
<proteinExistence type="predicted"/>
<feature type="signal peptide" evidence="1">
    <location>
        <begin position="1"/>
        <end position="21"/>
    </location>
</feature>
<dbReference type="OrthoDB" id="2428084at2759"/>
<keyword evidence="3" id="KW-1185">Reference proteome</keyword>
<sequence length="108" mass="12435">MQSSIIVRIIFFFIFVLGIQAYNTTLEGYFDSICHVYVTDCNRTVINDAGNKSCDDETVFIWDQAPELYCVHVYPITEPDDNRYRQANGNSCFYVHGNLLDGWSIDDC</sequence>
<accession>A0A9N9FHQ2</accession>
<comment type="caution">
    <text evidence="2">The sequence shown here is derived from an EMBL/GenBank/DDBJ whole genome shotgun (WGS) entry which is preliminary data.</text>
</comment>
<keyword evidence="1" id="KW-0732">Signal</keyword>
<dbReference type="Proteomes" id="UP000789706">
    <property type="component" value="Unassembled WGS sequence"/>
</dbReference>
<evidence type="ECO:0000313" key="3">
    <source>
        <dbReference type="Proteomes" id="UP000789706"/>
    </source>
</evidence>
<protein>
    <submittedName>
        <fullName evidence="2">2842_t:CDS:1</fullName>
    </submittedName>
</protein>
<gene>
    <name evidence="2" type="ORF">DEBURN_LOCUS6421</name>
</gene>